<dbReference type="PRINTS" id="PR00502">
    <property type="entry name" value="NUDIXFAMILY"/>
</dbReference>
<dbReference type="PANTHER" id="PTHR43046:SF2">
    <property type="entry name" value="8-OXO-DGTP DIPHOSPHATASE-RELATED"/>
    <property type="match status" value="1"/>
</dbReference>
<keyword evidence="3 4" id="KW-0378">Hydrolase</keyword>
<dbReference type="EMBL" id="PVZC01000001">
    <property type="protein sequence ID" value="PRY01913.1"/>
    <property type="molecule type" value="Genomic_DNA"/>
</dbReference>
<keyword evidence="7" id="KW-1185">Reference proteome</keyword>
<accession>A0A2T0QDJ3</accession>
<gene>
    <name evidence="6" type="ORF">CLV72_101511</name>
</gene>
<dbReference type="InterPro" id="IPR000086">
    <property type="entry name" value="NUDIX_hydrolase_dom"/>
</dbReference>
<evidence type="ECO:0000256" key="2">
    <source>
        <dbReference type="ARBA" id="ARBA00005582"/>
    </source>
</evidence>
<comment type="similarity">
    <text evidence="2 4">Belongs to the Nudix hydrolase family.</text>
</comment>
<comment type="cofactor">
    <cofactor evidence="1">
        <name>Mg(2+)</name>
        <dbReference type="ChEBI" id="CHEBI:18420"/>
    </cofactor>
</comment>
<dbReference type="OrthoDB" id="9804442at2"/>
<dbReference type="SUPFAM" id="SSF55811">
    <property type="entry name" value="Nudix"/>
    <property type="match status" value="1"/>
</dbReference>
<dbReference type="AlphaFoldDB" id="A0A2T0QDJ3"/>
<proteinExistence type="inferred from homology"/>
<evidence type="ECO:0000313" key="6">
    <source>
        <dbReference type="EMBL" id="PRY01913.1"/>
    </source>
</evidence>
<dbReference type="Proteomes" id="UP000237846">
    <property type="component" value="Unassembled WGS sequence"/>
</dbReference>
<feature type="domain" description="Nudix hydrolase" evidence="5">
    <location>
        <begin position="1"/>
        <end position="153"/>
    </location>
</feature>
<dbReference type="InterPro" id="IPR020476">
    <property type="entry name" value="Nudix_hydrolase"/>
</dbReference>
<dbReference type="Gene3D" id="3.90.79.10">
    <property type="entry name" value="Nucleoside Triphosphate Pyrophosphohydrolase"/>
    <property type="match status" value="1"/>
</dbReference>
<dbReference type="GO" id="GO:0016787">
    <property type="term" value="F:hydrolase activity"/>
    <property type="evidence" value="ECO:0007669"/>
    <property type="project" value="UniProtKB-KW"/>
</dbReference>
<dbReference type="PANTHER" id="PTHR43046">
    <property type="entry name" value="GDP-MANNOSE MANNOSYL HYDROLASE"/>
    <property type="match status" value="1"/>
</dbReference>
<reference evidence="6 7" key="1">
    <citation type="submission" date="2018-03" db="EMBL/GenBank/DDBJ databases">
        <title>Genomic Encyclopedia of Archaeal and Bacterial Type Strains, Phase II (KMG-II): from individual species to whole genera.</title>
        <authorList>
            <person name="Goeker M."/>
        </authorList>
    </citation>
    <scope>NUCLEOTIDE SEQUENCE [LARGE SCALE GENOMIC DNA]</scope>
    <source>
        <strain evidence="6 7">DSM 45601</strain>
    </source>
</reference>
<evidence type="ECO:0000256" key="4">
    <source>
        <dbReference type="RuleBase" id="RU003476"/>
    </source>
</evidence>
<organism evidence="6 7">
    <name type="scientific">Allonocardiopsis opalescens</name>
    <dbReference type="NCBI Taxonomy" id="1144618"/>
    <lineage>
        <taxon>Bacteria</taxon>
        <taxon>Bacillati</taxon>
        <taxon>Actinomycetota</taxon>
        <taxon>Actinomycetes</taxon>
        <taxon>Streptosporangiales</taxon>
        <taxon>Allonocardiopsis</taxon>
    </lineage>
</organism>
<dbReference type="Pfam" id="PF00293">
    <property type="entry name" value="NUDIX"/>
    <property type="match status" value="1"/>
</dbReference>
<dbReference type="PROSITE" id="PS51462">
    <property type="entry name" value="NUDIX"/>
    <property type="match status" value="1"/>
</dbReference>
<dbReference type="RefSeq" id="WP_106238454.1">
    <property type="nucleotide sequence ID" value="NZ_PVZC01000001.1"/>
</dbReference>
<evidence type="ECO:0000256" key="3">
    <source>
        <dbReference type="ARBA" id="ARBA00022801"/>
    </source>
</evidence>
<evidence type="ECO:0000256" key="1">
    <source>
        <dbReference type="ARBA" id="ARBA00001946"/>
    </source>
</evidence>
<dbReference type="PROSITE" id="PS00893">
    <property type="entry name" value="NUDIX_BOX"/>
    <property type="match status" value="1"/>
</dbReference>
<evidence type="ECO:0000313" key="7">
    <source>
        <dbReference type="Proteomes" id="UP000237846"/>
    </source>
</evidence>
<comment type="caution">
    <text evidence="6">The sequence shown here is derived from an EMBL/GenBank/DDBJ whole genome shotgun (WGS) entry which is preliminary data.</text>
</comment>
<evidence type="ECO:0000259" key="5">
    <source>
        <dbReference type="PROSITE" id="PS51462"/>
    </source>
</evidence>
<dbReference type="InterPro" id="IPR020084">
    <property type="entry name" value="NUDIX_hydrolase_CS"/>
</dbReference>
<name>A0A2T0QDJ3_9ACTN</name>
<sequence length="172" mass="17750">MLVRDAHGSALLALHPPDAAPGGIPVPAALVVARLGGSVLLVFDRWRARWELPGGGIDPGETPRQAAGRELFEESGQRADRLDPAVLAEFELPGGDGTVRRELAAVYRCALAALEPGGVPNDEIAETMLWDPARPPPADASPIDTAIAAAVLAAWPGPPGRRGAPCPPSGLS</sequence>
<dbReference type="InterPro" id="IPR015797">
    <property type="entry name" value="NUDIX_hydrolase-like_dom_sf"/>
</dbReference>
<dbReference type="CDD" id="cd02883">
    <property type="entry name" value="NUDIX_Hydrolase"/>
    <property type="match status" value="1"/>
</dbReference>
<protein>
    <submittedName>
        <fullName evidence="6">ADP-ribose pyrophosphatase</fullName>
    </submittedName>
</protein>